<dbReference type="Pfam" id="PF19186">
    <property type="entry name" value="DUF5868"/>
    <property type="match status" value="1"/>
</dbReference>
<sequence length="236" mass="28348">MSKYKSLIHKLLLINKIIKHRDVGSLLKKNLIYLQFQKIILIDDLNIISHAFEYIYQATNFHHIKYNGSPYYETENMWRVHNIKKRGLYDLDYHCDGHHECTRPYPQIYPIKGDKVKYIIEPNLDFRIQYDDLREFATQILPYDIKNVLFVGFDKRTIVNEHGENFDRRGSNHCNVYLQMFDKVSIKKCVTLHNLAIAFYSLKSHKWDKRWEMFGSAVTKREENNIKVFLGFDHNR</sequence>
<evidence type="ECO:0000313" key="1">
    <source>
        <dbReference type="EMBL" id="QHT01373.1"/>
    </source>
</evidence>
<organism evidence="1">
    <name type="scientific">viral metagenome</name>
    <dbReference type="NCBI Taxonomy" id="1070528"/>
    <lineage>
        <taxon>unclassified sequences</taxon>
        <taxon>metagenomes</taxon>
        <taxon>organismal metagenomes</taxon>
    </lineage>
</organism>
<name>A0A6C0CAL0_9ZZZZ</name>
<accession>A0A6C0CAL0</accession>
<dbReference type="InterPro" id="IPR043840">
    <property type="entry name" value="DUF5868"/>
</dbReference>
<reference evidence="1" key="1">
    <citation type="journal article" date="2020" name="Nature">
        <title>Giant virus diversity and host interactions through global metagenomics.</title>
        <authorList>
            <person name="Schulz F."/>
            <person name="Roux S."/>
            <person name="Paez-Espino D."/>
            <person name="Jungbluth S."/>
            <person name="Walsh D.A."/>
            <person name="Denef V.J."/>
            <person name="McMahon K.D."/>
            <person name="Konstantinidis K.T."/>
            <person name="Eloe-Fadrosh E.A."/>
            <person name="Kyrpides N.C."/>
            <person name="Woyke T."/>
        </authorList>
    </citation>
    <scope>NUCLEOTIDE SEQUENCE</scope>
    <source>
        <strain evidence="1">GVMAG-M-3300020192-26</strain>
    </source>
</reference>
<dbReference type="AlphaFoldDB" id="A0A6C0CAL0"/>
<dbReference type="EMBL" id="MN739370">
    <property type="protein sequence ID" value="QHT01373.1"/>
    <property type="molecule type" value="Genomic_DNA"/>
</dbReference>
<proteinExistence type="predicted"/>
<protein>
    <submittedName>
        <fullName evidence="1">Uncharacterized protein</fullName>
    </submittedName>
</protein>